<dbReference type="PANTHER" id="PTHR41335:SF1">
    <property type="entry name" value="MEMBRANE PROTEIN"/>
    <property type="match status" value="1"/>
</dbReference>
<organism evidence="8 9">
    <name type="scientific">Solibacillus merdavium</name>
    <dbReference type="NCBI Taxonomy" id="2762218"/>
    <lineage>
        <taxon>Bacteria</taxon>
        <taxon>Bacillati</taxon>
        <taxon>Bacillota</taxon>
        <taxon>Bacilli</taxon>
        <taxon>Bacillales</taxon>
        <taxon>Caryophanaceae</taxon>
        <taxon>Solibacillus</taxon>
    </lineage>
</organism>
<evidence type="ECO:0000259" key="7">
    <source>
        <dbReference type="Pfam" id="PF06305"/>
    </source>
</evidence>
<name>A0ABR8XJH2_9BACL</name>
<feature type="coiled-coil region" evidence="5">
    <location>
        <begin position="78"/>
        <end position="105"/>
    </location>
</feature>
<reference evidence="8 9" key="1">
    <citation type="submission" date="2020-08" db="EMBL/GenBank/DDBJ databases">
        <title>A Genomic Blueprint of the Chicken Gut Microbiome.</title>
        <authorList>
            <person name="Gilroy R."/>
            <person name="Ravi A."/>
            <person name="Getino M."/>
            <person name="Pursley I."/>
            <person name="Horton D.L."/>
            <person name="Alikhan N.-F."/>
            <person name="Baker D."/>
            <person name="Gharbi K."/>
            <person name="Hall N."/>
            <person name="Watson M."/>
            <person name="Adriaenssens E.M."/>
            <person name="Foster-Nyarko E."/>
            <person name="Jarju S."/>
            <person name="Secka A."/>
            <person name="Antonio M."/>
            <person name="Oren A."/>
            <person name="Chaudhuri R."/>
            <person name="La Ragione R.M."/>
            <person name="Hildebrand F."/>
            <person name="Pallen M.J."/>
        </authorList>
    </citation>
    <scope>NUCLEOTIDE SEQUENCE [LARGE SCALE GENOMIC DNA]</scope>
    <source>
        <strain evidence="8 9">Sa1YVA6</strain>
    </source>
</reference>
<evidence type="ECO:0000256" key="6">
    <source>
        <dbReference type="SAM" id="Phobius"/>
    </source>
</evidence>
<dbReference type="InterPro" id="IPR010445">
    <property type="entry name" value="LapA_dom"/>
</dbReference>
<proteinExistence type="predicted"/>
<keyword evidence="2 6" id="KW-0812">Transmembrane</keyword>
<keyword evidence="1" id="KW-1003">Cell membrane</keyword>
<gene>
    <name evidence="8" type="ORF">H9632_03325</name>
</gene>
<evidence type="ECO:0000313" key="8">
    <source>
        <dbReference type="EMBL" id="MBD8032087.1"/>
    </source>
</evidence>
<feature type="transmembrane region" description="Helical" evidence="6">
    <location>
        <begin position="37"/>
        <end position="62"/>
    </location>
</feature>
<evidence type="ECO:0000313" key="9">
    <source>
        <dbReference type="Proteomes" id="UP000600565"/>
    </source>
</evidence>
<accession>A0ABR8XJH2</accession>
<feature type="transmembrane region" description="Helical" evidence="6">
    <location>
        <begin position="7"/>
        <end position="25"/>
    </location>
</feature>
<evidence type="ECO:0000256" key="1">
    <source>
        <dbReference type="ARBA" id="ARBA00022475"/>
    </source>
</evidence>
<protein>
    <submittedName>
        <fullName evidence="8">DUF1049 domain-containing protein</fullName>
    </submittedName>
</protein>
<dbReference type="RefSeq" id="WP_191702699.1">
    <property type="nucleotide sequence ID" value="NZ_JACSPW010000002.1"/>
</dbReference>
<keyword evidence="3 6" id="KW-1133">Transmembrane helix</keyword>
<evidence type="ECO:0000256" key="3">
    <source>
        <dbReference type="ARBA" id="ARBA00022989"/>
    </source>
</evidence>
<feature type="domain" description="Lipopolysaccharide assembly protein A" evidence="7">
    <location>
        <begin position="24"/>
        <end position="81"/>
    </location>
</feature>
<evidence type="ECO:0000256" key="5">
    <source>
        <dbReference type="SAM" id="Coils"/>
    </source>
</evidence>
<dbReference type="PANTHER" id="PTHR41335">
    <property type="entry name" value="MEMBRANE PROTEIN-RELATED"/>
    <property type="match status" value="1"/>
</dbReference>
<keyword evidence="5" id="KW-0175">Coiled coil</keyword>
<dbReference type="Pfam" id="PF06305">
    <property type="entry name" value="LapA_dom"/>
    <property type="match status" value="1"/>
</dbReference>
<dbReference type="Proteomes" id="UP000600565">
    <property type="component" value="Unassembled WGS sequence"/>
</dbReference>
<comment type="caution">
    <text evidence="8">The sequence shown here is derived from an EMBL/GenBank/DDBJ whole genome shotgun (WGS) entry which is preliminary data.</text>
</comment>
<keyword evidence="9" id="KW-1185">Reference proteome</keyword>
<sequence length="124" mass="14203">MKIQWTFVIGLIFAIIVAVFATVNVESVPVNYVFGEASWPLILVILGSVLIGFIISFCFSTFRMLNSKRETKIVKRELENTRVLLNEKDSEILRLKAELRKNEAHRLAVEEIPDDYETNKDGTK</sequence>
<evidence type="ECO:0000256" key="4">
    <source>
        <dbReference type="ARBA" id="ARBA00023136"/>
    </source>
</evidence>
<dbReference type="EMBL" id="JACSPW010000002">
    <property type="protein sequence ID" value="MBD8032087.1"/>
    <property type="molecule type" value="Genomic_DNA"/>
</dbReference>
<evidence type="ECO:0000256" key="2">
    <source>
        <dbReference type="ARBA" id="ARBA00022692"/>
    </source>
</evidence>
<keyword evidence="4 6" id="KW-0472">Membrane</keyword>